<dbReference type="InterPro" id="IPR028992">
    <property type="entry name" value="Hedgehog/Intein_dom"/>
</dbReference>
<evidence type="ECO:0000259" key="1">
    <source>
        <dbReference type="Pfam" id="PF13403"/>
    </source>
</evidence>
<proteinExistence type="predicted"/>
<reference evidence="2 3" key="1">
    <citation type="submission" date="2019-06" db="EMBL/GenBank/DDBJ databases">
        <title>A novel species of marine bacteria.</title>
        <authorList>
            <person name="Wang Y."/>
        </authorList>
    </citation>
    <scope>NUCLEOTIDE SEQUENCE [LARGE SCALE GENOMIC DNA]</scope>
    <source>
        <strain evidence="2 3">MA1-10</strain>
    </source>
</reference>
<feature type="domain" description="Hedgehog/Intein (Hint)" evidence="1">
    <location>
        <begin position="215"/>
        <end position="352"/>
    </location>
</feature>
<dbReference type="EMBL" id="VICH01000004">
    <property type="protein sequence ID" value="TQV69254.1"/>
    <property type="molecule type" value="Genomic_DNA"/>
</dbReference>
<dbReference type="AlphaFoldDB" id="A0A545SWC5"/>
<comment type="caution">
    <text evidence="2">The sequence shown here is derived from an EMBL/GenBank/DDBJ whole genome shotgun (WGS) entry which is preliminary data.</text>
</comment>
<gene>
    <name evidence="2" type="ORF">FIL88_06780</name>
</gene>
<dbReference type="Proteomes" id="UP000315816">
    <property type="component" value="Unassembled WGS sequence"/>
</dbReference>
<protein>
    <submittedName>
        <fullName evidence="2">Hint domain-containing protein</fullName>
    </submittedName>
</protein>
<keyword evidence="3" id="KW-1185">Reference proteome</keyword>
<dbReference type="Pfam" id="PF13403">
    <property type="entry name" value="Hint_2"/>
    <property type="match status" value="1"/>
</dbReference>
<dbReference type="SUPFAM" id="SSF51294">
    <property type="entry name" value="Hedgehog/intein (Hint) domain"/>
    <property type="match status" value="1"/>
</dbReference>
<dbReference type="RefSeq" id="WP_221931127.1">
    <property type="nucleotide sequence ID" value="NZ_FXWW01000001.1"/>
</dbReference>
<accession>A0A545SWC5</accession>
<evidence type="ECO:0000313" key="3">
    <source>
        <dbReference type="Proteomes" id="UP000315816"/>
    </source>
</evidence>
<dbReference type="Gene3D" id="2.170.16.10">
    <property type="entry name" value="Hedgehog/Intein (Hint) domain"/>
    <property type="match status" value="1"/>
</dbReference>
<sequence>MVLALSQVVSEEVYARATLTDHSGKLFFLHLQSEVIMATFIANGSDILSNPNVSSNSSGGQDGAGQMTVQGGQQIFPDEYLVEFEVQDVLPSGEFDGQTKFVKVTVYASVADYNAGNATYTYNPQNPGQWANVQSSVDGIGDSYVRFNANVLVSSDPNAPSLNTIFVAPGSNVANTPNMVFDHHTDIDYDNDGSIDANTTEDGNGFFNIANSQVVCFTNGTFIQTPAGERPIETLKKGDWVTTADNGPQRILWIGGQPVHRNLLKLVPKLRPILIPEGVLGATRRTLVSRQHAILDSDQSRLVRAIRMTKKTGSRMRIANGVREVTYFHILFENHEVIFANGVASESYFPGNQALRMLTPRLRRQVYEIFPRLSQTLNGRQDVHDVYGAHARPML</sequence>
<dbReference type="InterPro" id="IPR036844">
    <property type="entry name" value="Hint_dom_sf"/>
</dbReference>
<organism evidence="2 3">
    <name type="scientific">Aliiroseovarius halocynthiae</name>
    <dbReference type="NCBI Taxonomy" id="985055"/>
    <lineage>
        <taxon>Bacteria</taxon>
        <taxon>Pseudomonadati</taxon>
        <taxon>Pseudomonadota</taxon>
        <taxon>Alphaproteobacteria</taxon>
        <taxon>Rhodobacterales</taxon>
        <taxon>Paracoccaceae</taxon>
        <taxon>Aliiroseovarius</taxon>
    </lineage>
</organism>
<evidence type="ECO:0000313" key="2">
    <source>
        <dbReference type="EMBL" id="TQV69254.1"/>
    </source>
</evidence>
<name>A0A545SWC5_9RHOB</name>